<dbReference type="InterPro" id="IPR008780">
    <property type="entry name" value="Plasmodium_Vir"/>
</dbReference>
<accession>A0A8S4H5R1</accession>
<name>A0A8S4H5R1_PLAVI</name>
<dbReference type="Proteomes" id="UP000779233">
    <property type="component" value="Unassembled WGS sequence"/>
</dbReference>
<evidence type="ECO:0000313" key="3">
    <source>
        <dbReference type="Proteomes" id="UP000779233"/>
    </source>
</evidence>
<proteinExistence type="predicted"/>
<feature type="transmembrane region" description="Helical" evidence="1">
    <location>
        <begin position="214"/>
        <end position="236"/>
    </location>
</feature>
<sequence length="292" mass="34605">MSYKTQYDSLSLCGEYKSKINYYSAVDNPLYDNWCDDIFTLYNRYSNFKERHTCRQVMHYLSFISSHYISTYGANGCKFLYYWINNYLLDKKENYDESFKLYKKFVDIHEKNISDPHICNRYTEDTNKITLEKTAKLTELYDTINNDNKIFDCVCAKKCSDLYIEYVKECNNNYDHDYCRELENFKQKYDKNMASLGTCIDIPNILPSAIKHELHLIIIIPMIILTVLSFLIFALYKFTPIGSRITHRKRRKNVFIKNKSDSNNKLSPTSAETRSKVQNIAYNMAYDSTTYS</sequence>
<comment type="caution">
    <text evidence="2">The sequence shown here is derived from an EMBL/GenBank/DDBJ whole genome shotgun (WGS) entry which is preliminary data.</text>
</comment>
<dbReference type="AlphaFoldDB" id="A0A8S4H5R1"/>
<keyword evidence="1" id="KW-1133">Transmembrane helix</keyword>
<protein>
    <submittedName>
        <fullName evidence="2">(malaria parasite P. vivax) hypothetical protein</fullName>
    </submittedName>
</protein>
<dbReference type="VEuPathDB" id="PlasmoDB:PVPAM_000012100"/>
<evidence type="ECO:0000256" key="1">
    <source>
        <dbReference type="SAM" id="Phobius"/>
    </source>
</evidence>
<keyword evidence="1" id="KW-0472">Membrane</keyword>
<organism evidence="2 3">
    <name type="scientific">Plasmodium vivax</name>
    <name type="common">malaria parasite P. vivax</name>
    <dbReference type="NCBI Taxonomy" id="5855"/>
    <lineage>
        <taxon>Eukaryota</taxon>
        <taxon>Sar</taxon>
        <taxon>Alveolata</taxon>
        <taxon>Apicomplexa</taxon>
        <taxon>Aconoidasida</taxon>
        <taxon>Haemosporida</taxon>
        <taxon>Plasmodiidae</taxon>
        <taxon>Plasmodium</taxon>
        <taxon>Plasmodium (Plasmodium)</taxon>
    </lineage>
</organism>
<keyword evidence="1" id="KW-0812">Transmembrane</keyword>
<evidence type="ECO:0000313" key="2">
    <source>
        <dbReference type="EMBL" id="CAG9473049.1"/>
    </source>
</evidence>
<gene>
    <name evidence="2" type="ORF">PVW1_120008000</name>
</gene>
<reference evidence="2" key="1">
    <citation type="submission" date="2021-09" db="EMBL/GenBank/DDBJ databases">
        <authorList>
            <consortium name="Pathogen Informatics"/>
        </authorList>
    </citation>
    <scope>NUCLEOTIDE SEQUENCE</scope>
    <source>
        <strain evidence="2">PvW1</strain>
    </source>
</reference>
<dbReference type="Pfam" id="PF05795">
    <property type="entry name" value="Plasmodium_Vir"/>
    <property type="match status" value="1"/>
</dbReference>
<dbReference type="EMBL" id="CAJZCX010000004">
    <property type="protein sequence ID" value="CAG9473049.1"/>
    <property type="molecule type" value="Genomic_DNA"/>
</dbReference>